<evidence type="ECO:0000256" key="1">
    <source>
        <dbReference type="ARBA" id="ARBA00001971"/>
    </source>
</evidence>
<dbReference type="OrthoDB" id="1470350at2759"/>
<keyword evidence="4" id="KW-0560">Oxidoreductase</keyword>
<dbReference type="EMBL" id="JABCIY010000233">
    <property type="protein sequence ID" value="KAF7187225.1"/>
    <property type="molecule type" value="Genomic_DNA"/>
</dbReference>
<comment type="cofactor">
    <cofactor evidence="1">
        <name>heme</name>
        <dbReference type="ChEBI" id="CHEBI:30413"/>
    </cofactor>
</comment>
<dbReference type="InterPro" id="IPR047146">
    <property type="entry name" value="Cyt_P450_E_CYP52_fungi"/>
</dbReference>
<evidence type="ECO:0000313" key="8">
    <source>
        <dbReference type="Proteomes" id="UP000660729"/>
    </source>
</evidence>
<organism evidence="7 8">
    <name type="scientific">Pseudocercospora fuligena</name>
    <dbReference type="NCBI Taxonomy" id="685502"/>
    <lineage>
        <taxon>Eukaryota</taxon>
        <taxon>Fungi</taxon>
        <taxon>Dikarya</taxon>
        <taxon>Ascomycota</taxon>
        <taxon>Pezizomycotina</taxon>
        <taxon>Dothideomycetes</taxon>
        <taxon>Dothideomycetidae</taxon>
        <taxon>Mycosphaerellales</taxon>
        <taxon>Mycosphaerellaceae</taxon>
        <taxon>Pseudocercospora</taxon>
    </lineage>
</organism>
<keyword evidence="8" id="KW-1185">Reference proteome</keyword>
<name>A0A8H6VDF8_9PEZI</name>
<accession>A0A8H6VDF8</accession>
<reference evidence="7" key="1">
    <citation type="submission" date="2020-04" db="EMBL/GenBank/DDBJ databases">
        <title>Draft genome resource of the tomato pathogen Pseudocercospora fuligena.</title>
        <authorList>
            <person name="Zaccaron A."/>
        </authorList>
    </citation>
    <scope>NUCLEOTIDE SEQUENCE</scope>
    <source>
        <strain evidence="7">PF001</strain>
    </source>
</reference>
<dbReference type="PANTHER" id="PTHR24287">
    <property type="entry name" value="P450, PUTATIVE (EUROFUNG)-RELATED"/>
    <property type="match status" value="1"/>
</dbReference>
<comment type="similarity">
    <text evidence="2">Belongs to the cytochrome P450 family.</text>
</comment>
<keyword evidence="3" id="KW-0479">Metal-binding</keyword>
<proteinExistence type="inferred from homology"/>
<gene>
    <name evidence="7" type="ORF">HII31_11480</name>
</gene>
<evidence type="ECO:0000256" key="3">
    <source>
        <dbReference type="ARBA" id="ARBA00022723"/>
    </source>
</evidence>
<keyword evidence="5" id="KW-0408">Iron</keyword>
<dbReference type="Proteomes" id="UP000660729">
    <property type="component" value="Unassembled WGS sequence"/>
</dbReference>
<evidence type="ECO:0000256" key="2">
    <source>
        <dbReference type="ARBA" id="ARBA00010617"/>
    </source>
</evidence>
<dbReference type="InterPro" id="IPR036396">
    <property type="entry name" value="Cyt_P450_sf"/>
</dbReference>
<dbReference type="AlphaFoldDB" id="A0A8H6VDF8"/>
<evidence type="ECO:0000256" key="6">
    <source>
        <dbReference type="ARBA" id="ARBA00023033"/>
    </source>
</evidence>
<evidence type="ECO:0000313" key="7">
    <source>
        <dbReference type="EMBL" id="KAF7187225.1"/>
    </source>
</evidence>
<dbReference type="Gene3D" id="1.10.630.10">
    <property type="entry name" value="Cytochrome P450"/>
    <property type="match status" value="1"/>
</dbReference>
<comment type="caution">
    <text evidence="7">The sequence shown here is derived from an EMBL/GenBank/DDBJ whole genome shotgun (WGS) entry which is preliminary data.</text>
</comment>
<dbReference type="GO" id="GO:0004497">
    <property type="term" value="F:monooxygenase activity"/>
    <property type="evidence" value="ECO:0007669"/>
    <property type="project" value="UniProtKB-KW"/>
</dbReference>
<evidence type="ECO:0000256" key="5">
    <source>
        <dbReference type="ARBA" id="ARBA00023004"/>
    </source>
</evidence>
<evidence type="ECO:0000256" key="4">
    <source>
        <dbReference type="ARBA" id="ARBA00023002"/>
    </source>
</evidence>
<dbReference type="GO" id="GO:0020037">
    <property type="term" value="F:heme binding"/>
    <property type="evidence" value="ECO:0007669"/>
    <property type="project" value="InterPro"/>
</dbReference>
<protein>
    <submittedName>
        <fullName evidence="7">Cytochrome P450 52A3-B</fullName>
    </submittedName>
</protein>
<sequence length="157" mass="17742">MQFGESNNGTGSVVMGREHLDFLPSCLWNIKAVLSTQFDSFGKGPKFYSDWHEFLGEGIFNTDGQQWSDGRALVRAQFAKDRISDIDIFERHTLQLIPLLIGGETIDIKPLMFGFTLYMATDFLLGKSTGSIHDPDIVVFIISNPVFLAFVDLYYYV</sequence>
<dbReference type="GO" id="GO:0005506">
    <property type="term" value="F:iron ion binding"/>
    <property type="evidence" value="ECO:0007669"/>
    <property type="project" value="InterPro"/>
</dbReference>
<keyword evidence="6" id="KW-0503">Monooxygenase</keyword>
<dbReference type="SUPFAM" id="SSF48264">
    <property type="entry name" value="Cytochrome P450"/>
    <property type="match status" value="1"/>
</dbReference>
<dbReference type="PANTHER" id="PTHR24287:SF5">
    <property type="entry name" value="P450, PUTATIVE (EUROFUNG)-RELATED"/>
    <property type="match status" value="1"/>
</dbReference>
<dbReference type="GO" id="GO:0016705">
    <property type="term" value="F:oxidoreductase activity, acting on paired donors, with incorporation or reduction of molecular oxygen"/>
    <property type="evidence" value="ECO:0007669"/>
    <property type="project" value="InterPro"/>
</dbReference>